<evidence type="ECO:0000256" key="2">
    <source>
        <dbReference type="ARBA" id="ARBA00022801"/>
    </source>
</evidence>
<dbReference type="STRING" id="1884432.SAMN05518683_10811"/>
<dbReference type="AlphaFoldDB" id="A0A1I5S1M7"/>
<dbReference type="Gene3D" id="3.40.50.1820">
    <property type="entry name" value="alpha/beta hydrolase"/>
    <property type="match status" value="1"/>
</dbReference>
<dbReference type="PROSITE" id="PS01174">
    <property type="entry name" value="LIPASE_GDXG_SER"/>
    <property type="match status" value="1"/>
</dbReference>
<dbReference type="Proteomes" id="UP000198892">
    <property type="component" value="Unassembled WGS sequence"/>
</dbReference>
<dbReference type="RefSeq" id="WP_244504279.1">
    <property type="nucleotide sequence ID" value="NZ_FOXD01000008.1"/>
</dbReference>
<sequence>MASYETMVQRLAERTEEQKVHGVNEVYKLIPDLDRKGDLDPRVLANAQHMPARENADVPSIETIRENMGRPNQDVTKGSVSEERISIPAEHRTIRAVVYTPQEEAPRPVVVYFFGGGFIGGSVEAVANPCKALAEKAGAVVVAVDYRLAPEHPYPAAVTDSFAAVEWVHAHAGELGADQNQLTVSGDSAGGNLATVCALLDNERGTNMIAFQALLYPVVHLTYAESKHYTWSLNRYQITYHPELVEKTIRALQALGPLFCSSYLQGTDPDTPYVSPLAAEDVSGMAPALIFSAEYDFLRLEEEAYAEKLAAAGVPVTRIQYQGMDHGYIDKIGEYPQAEDTIHEIAKAMRRLFS</sequence>
<feature type="active site" evidence="3">
    <location>
        <position position="188"/>
    </location>
</feature>
<evidence type="ECO:0000313" key="5">
    <source>
        <dbReference type="EMBL" id="SFP64577.1"/>
    </source>
</evidence>
<dbReference type="InterPro" id="IPR033140">
    <property type="entry name" value="Lipase_GDXG_put_SER_AS"/>
</dbReference>
<evidence type="ECO:0000259" key="4">
    <source>
        <dbReference type="Pfam" id="PF07859"/>
    </source>
</evidence>
<dbReference type="PANTHER" id="PTHR48081">
    <property type="entry name" value="AB HYDROLASE SUPERFAMILY PROTEIN C4A8.06C"/>
    <property type="match status" value="1"/>
</dbReference>
<feature type="domain" description="Alpha/beta hydrolase fold-3" evidence="4">
    <location>
        <begin position="110"/>
        <end position="329"/>
    </location>
</feature>
<evidence type="ECO:0000256" key="3">
    <source>
        <dbReference type="PROSITE-ProRule" id="PRU10038"/>
    </source>
</evidence>
<dbReference type="InterPro" id="IPR050300">
    <property type="entry name" value="GDXG_lipolytic_enzyme"/>
</dbReference>
<accession>A0A1I5S1M7</accession>
<dbReference type="Pfam" id="PF07859">
    <property type="entry name" value="Abhydrolase_3"/>
    <property type="match status" value="1"/>
</dbReference>
<dbReference type="EMBL" id="FOXD01000008">
    <property type="protein sequence ID" value="SFP64577.1"/>
    <property type="molecule type" value="Genomic_DNA"/>
</dbReference>
<dbReference type="InterPro" id="IPR013094">
    <property type="entry name" value="AB_hydrolase_3"/>
</dbReference>
<gene>
    <name evidence="5" type="ORF">SAMN05518683_10811</name>
</gene>
<evidence type="ECO:0000313" key="6">
    <source>
        <dbReference type="Proteomes" id="UP000198892"/>
    </source>
</evidence>
<comment type="similarity">
    <text evidence="1">Belongs to the 'GDXG' lipolytic enzyme family.</text>
</comment>
<keyword evidence="2" id="KW-0378">Hydrolase</keyword>
<keyword evidence="6" id="KW-1185">Reference proteome</keyword>
<dbReference type="SUPFAM" id="SSF53474">
    <property type="entry name" value="alpha/beta-Hydrolases"/>
    <property type="match status" value="1"/>
</dbReference>
<organism evidence="5 6">
    <name type="scientific">Salibacterium halotolerans</name>
    <dbReference type="NCBI Taxonomy" id="1884432"/>
    <lineage>
        <taxon>Bacteria</taxon>
        <taxon>Bacillati</taxon>
        <taxon>Bacillota</taxon>
        <taxon>Bacilli</taxon>
        <taxon>Bacillales</taxon>
        <taxon>Bacillaceae</taxon>
    </lineage>
</organism>
<proteinExistence type="inferred from homology"/>
<dbReference type="GO" id="GO:0016787">
    <property type="term" value="F:hydrolase activity"/>
    <property type="evidence" value="ECO:0007669"/>
    <property type="project" value="UniProtKB-KW"/>
</dbReference>
<evidence type="ECO:0000256" key="1">
    <source>
        <dbReference type="ARBA" id="ARBA00010515"/>
    </source>
</evidence>
<protein>
    <submittedName>
        <fullName evidence="5">Acetyl esterase/lipase</fullName>
    </submittedName>
</protein>
<reference evidence="6" key="1">
    <citation type="submission" date="2016-10" db="EMBL/GenBank/DDBJ databases">
        <authorList>
            <person name="Varghese N."/>
            <person name="Submissions S."/>
        </authorList>
    </citation>
    <scope>NUCLEOTIDE SEQUENCE [LARGE SCALE GENOMIC DNA]</scope>
    <source>
        <strain evidence="6">S7</strain>
    </source>
</reference>
<dbReference type="PANTHER" id="PTHR48081:SF8">
    <property type="entry name" value="ALPHA_BETA HYDROLASE FOLD-3 DOMAIN-CONTAINING PROTEIN-RELATED"/>
    <property type="match status" value="1"/>
</dbReference>
<dbReference type="InterPro" id="IPR029058">
    <property type="entry name" value="AB_hydrolase_fold"/>
</dbReference>
<name>A0A1I5S1M7_9BACI</name>